<comment type="caution">
    <text evidence="7">The sequence shown here is derived from an EMBL/GenBank/DDBJ whole genome shotgun (WGS) entry which is preliminary data.</text>
</comment>
<dbReference type="Proteomes" id="UP000002973">
    <property type="component" value="Unassembled WGS sequence"/>
</dbReference>
<organism evidence="7 8">
    <name type="scientific">Streptococcus anginosus F0211</name>
    <dbReference type="NCBI Taxonomy" id="706437"/>
    <lineage>
        <taxon>Bacteria</taxon>
        <taxon>Bacillati</taxon>
        <taxon>Bacillota</taxon>
        <taxon>Bacilli</taxon>
        <taxon>Lactobacillales</taxon>
        <taxon>Streptococcaceae</taxon>
        <taxon>Streptococcus</taxon>
        <taxon>Streptococcus anginosus group</taxon>
    </lineage>
</organism>
<dbReference type="Pfam" id="PF03631">
    <property type="entry name" value="Virul_fac_BrkB"/>
    <property type="match status" value="1"/>
</dbReference>
<dbReference type="EMBL" id="AECT01000045">
    <property type="protein sequence ID" value="EFU21721.1"/>
    <property type="molecule type" value="Genomic_DNA"/>
</dbReference>
<evidence type="ECO:0000256" key="6">
    <source>
        <dbReference type="SAM" id="Phobius"/>
    </source>
</evidence>
<feature type="transmembrane region" description="Helical" evidence="6">
    <location>
        <begin position="259"/>
        <end position="285"/>
    </location>
</feature>
<dbReference type="PIRSF" id="PIRSF035875">
    <property type="entry name" value="RNase_BN"/>
    <property type="match status" value="1"/>
</dbReference>
<keyword evidence="2" id="KW-1003">Cell membrane</keyword>
<evidence type="ECO:0000256" key="5">
    <source>
        <dbReference type="ARBA" id="ARBA00023136"/>
    </source>
</evidence>
<name>E6J3F1_STRAP</name>
<evidence type="ECO:0000313" key="8">
    <source>
        <dbReference type="Proteomes" id="UP000002973"/>
    </source>
</evidence>
<keyword evidence="3 6" id="KW-0812">Transmembrane</keyword>
<accession>E6J3F1</accession>
<feature type="transmembrane region" description="Helical" evidence="6">
    <location>
        <begin position="226"/>
        <end position="247"/>
    </location>
</feature>
<gene>
    <name evidence="7" type="ORF">HMPREF0813_01798</name>
</gene>
<evidence type="ECO:0000256" key="2">
    <source>
        <dbReference type="ARBA" id="ARBA00022475"/>
    </source>
</evidence>
<dbReference type="AlphaFoldDB" id="E6J3F1"/>
<proteinExistence type="predicted"/>
<feature type="transmembrane region" description="Helical" evidence="6">
    <location>
        <begin position="47"/>
        <end position="69"/>
    </location>
</feature>
<dbReference type="GO" id="GO:0005886">
    <property type="term" value="C:plasma membrane"/>
    <property type="evidence" value="ECO:0007669"/>
    <property type="project" value="UniProtKB-SubCell"/>
</dbReference>
<evidence type="ECO:0000256" key="4">
    <source>
        <dbReference type="ARBA" id="ARBA00022989"/>
    </source>
</evidence>
<dbReference type="eggNOG" id="COG1295">
    <property type="taxonomic scope" value="Bacteria"/>
</dbReference>
<evidence type="ECO:0000256" key="3">
    <source>
        <dbReference type="ARBA" id="ARBA00022692"/>
    </source>
</evidence>
<evidence type="ECO:0000256" key="1">
    <source>
        <dbReference type="ARBA" id="ARBA00004651"/>
    </source>
</evidence>
<keyword evidence="5 6" id="KW-0472">Membrane</keyword>
<sequence>MERGFLLCILVGDEMKKFVSKIGQNPFLQSFFKFYQASEIDLTSIAVAYYLLISIFPLLLIVVNILPYFQIPIAEFLEAMEDVLPESLYEVVAKVTRNLLTQPSSGLLSFSILSALWAFSQSMSFLQKAFNKAYGVAKDRGLISHRLFSLVISLGLQFLFALSLLLTMFGRMSLRLLHSFWEFDGQLYASLQRMTQPTIYTLLFLSLLMLYYFLPNVKIRKIRYVLPGTIFVVFTIGVLLNLFSVYLDTYVNHLMDVRFFSSIFVVVVMIWFTFIAQIMIIGAILNASYQGCHEKEFETRHKQLTTRLIKNKEKFK</sequence>
<protein>
    <submittedName>
        <fullName evidence="7">YihY family protein</fullName>
    </submittedName>
</protein>
<comment type="subcellular location">
    <subcellularLocation>
        <location evidence="1">Cell membrane</location>
        <topology evidence="1">Multi-pass membrane protein</topology>
    </subcellularLocation>
</comment>
<feature type="transmembrane region" description="Helical" evidence="6">
    <location>
        <begin position="107"/>
        <end position="126"/>
    </location>
</feature>
<reference evidence="7 8" key="1">
    <citation type="submission" date="2010-11" db="EMBL/GenBank/DDBJ databases">
        <authorList>
            <person name="Weinstock G."/>
            <person name="Sodergren E."/>
            <person name="Clifton S."/>
            <person name="Fulton L."/>
            <person name="Fulton B."/>
            <person name="Courtney L."/>
            <person name="Fronick C."/>
            <person name="Harrison M."/>
            <person name="Strong C."/>
            <person name="Farmer C."/>
            <person name="Delahaunty K."/>
            <person name="Markovic C."/>
            <person name="Hall O."/>
            <person name="Minx P."/>
            <person name="Tomlinson C."/>
            <person name="Mitreva M."/>
            <person name="Hou S."/>
            <person name="Chen J."/>
            <person name="Wollam A."/>
            <person name="Pepin K.H."/>
            <person name="Johnson M."/>
            <person name="Bhonagiri V."/>
            <person name="Zhang X."/>
            <person name="Suruliraj S."/>
            <person name="Warren W."/>
            <person name="Chinwalla A."/>
            <person name="Mardis E.R."/>
            <person name="Wilson R.K."/>
        </authorList>
    </citation>
    <scope>NUCLEOTIDE SEQUENCE [LARGE SCALE GENOMIC DNA]</scope>
    <source>
        <strain evidence="7 8">F0211</strain>
    </source>
</reference>
<dbReference type="PANTHER" id="PTHR30213:SF0">
    <property type="entry name" value="UPF0761 MEMBRANE PROTEIN YIHY"/>
    <property type="match status" value="1"/>
</dbReference>
<dbReference type="PANTHER" id="PTHR30213">
    <property type="entry name" value="INNER MEMBRANE PROTEIN YHJD"/>
    <property type="match status" value="1"/>
</dbReference>
<dbReference type="InterPro" id="IPR017039">
    <property type="entry name" value="Virul_fac_BrkB"/>
</dbReference>
<feature type="transmembrane region" description="Helical" evidence="6">
    <location>
        <begin position="147"/>
        <end position="169"/>
    </location>
</feature>
<feature type="transmembrane region" description="Helical" evidence="6">
    <location>
        <begin position="197"/>
        <end position="214"/>
    </location>
</feature>
<evidence type="ECO:0000313" key="7">
    <source>
        <dbReference type="EMBL" id="EFU21721.1"/>
    </source>
</evidence>
<keyword evidence="4 6" id="KW-1133">Transmembrane helix</keyword>